<evidence type="ECO:0000256" key="3">
    <source>
        <dbReference type="ARBA" id="ARBA00022475"/>
    </source>
</evidence>
<dbReference type="EMBL" id="JACHHE010000002">
    <property type="protein sequence ID" value="MBB5179674.1"/>
    <property type="molecule type" value="Genomic_DNA"/>
</dbReference>
<reference evidence="9 10" key="1">
    <citation type="submission" date="2020-08" db="EMBL/GenBank/DDBJ databases">
        <title>Genomic Encyclopedia of Type Strains, Phase IV (KMG-IV): sequencing the most valuable type-strain genomes for metagenomic binning, comparative biology and taxonomic classification.</title>
        <authorList>
            <person name="Goeker M."/>
        </authorList>
    </citation>
    <scope>NUCLEOTIDE SEQUENCE [LARGE SCALE GENOMIC DNA]</scope>
    <source>
        <strain evidence="9 10">DSM 15895</strain>
    </source>
</reference>
<feature type="transmembrane region" description="Helical" evidence="8">
    <location>
        <begin position="40"/>
        <end position="65"/>
    </location>
</feature>
<evidence type="ECO:0000256" key="7">
    <source>
        <dbReference type="ARBA" id="ARBA00023136"/>
    </source>
</evidence>
<comment type="caution">
    <text evidence="9">The sequence shown here is derived from an EMBL/GenBank/DDBJ whole genome shotgun (WGS) entry which is preliminary data.</text>
</comment>
<dbReference type="FunFam" id="1.10.3860.10:FF:000001">
    <property type="entry name" value="C4-dicarboxylate transport protein"/>
    <property type="match status" value="1"/>
</dbReference>
<dbReference type="PANTHER" id="PTHR42865:SF7">
    <property type="entry name" value="PROTON_GLUTAMATE-ASPARTATE SYMPORTER"/>
    <property type="match status" value="1"/>
</dbReference>
<keyword evidence="2" id="KW-0813">Transport</keyword>
<dbReference type="AlphaFoldDB" id="A0A7W8CSR4"/>
<gene>
    <name evidence="9" type="ORF">HNQ44_001098</name>
</gene>
<dbReference type="PRINTS" id="PR00173">
    <property type="entry name" value="EDTRNSPORT"/>
</dbReference>
<feature type="transmembrane region" description="Helical" evidence="8">
    <location>
        <begin position="330"/>
        <end position="347"/>
    </location>
</feature>
<dbReference type="OrthoDB" id="9768885at2"/>
<evidence type="ECO:0000256" key="2">
    <source>
        <dbReference type="ARBA" id="ARBA00022448"/>
    </source>
</evidence>
<protein>
    <submittedName>
        <fullName evidence="9">Na+/H+-dicarboxylate symporter</fullName>
    </submittedName>
</protein>
<accession>A0A7W8CSR4</accession>
<dbReference type="Proteomes" id="UP000525923">
    <property type="component" value="Unassembled WGS sequence"/>
</dbReference>
<keyword evidence="4 8" id="KW-0812">Transmembrane</keyword>
<keyword evidence="10" id="KW-1185">Reference proteome</keyword>
<feature type="transmembrane region" description="Helical" evidence="8">
    <location>
        <begin position="186"/>
        <end position="208"/>
    </location>
</feature>
<dbReference type="RefSeq" id="WP_135500346.1">
    <property type="nucleotide sequence ID" value="NZ_CP181055.1"/>
</dbReference>
<feature type="transmembrane region" description="Helical" evidence="8">
    <location>
        <begin position="149"/>
        <end position="166"/>
    </location>
</feature>
<evidence type="ECO:0000313" key="10">
    <source>
        <dbReference type="Proteomes" id="UP000525923"/>
    </source>
</evidence>
<name>A0A7W8CSR4_9BACL</name>
<dbReference type="GO" id="GO:0015293">
    <property type="term" value="F:symporter activity"/>
    <property type="evidence" value="ECO:0007669"/>
    <property type="project" value="UniProtKB-KW"/>
</dbReference>
<evidence type="ECO:0000256" key="6">
    <source>
        <dbReference type="ARBA" id="ARBA00022989"/>
    </source>
</evidence>
<sequence>MKKKSLTVKVIAGLILGAITGLLINLLAPDAFNTLNTYLFVPLGQIFLSLISMLVVPLVFFSIILGTSGLGDPAKLGRIGFKTITYFLVTTTIAIVIGLGLAAIVQPGLAGDFDLETAEFDSEEAPSVAETLLNIIPKNPLEALTNGNMLQIIVFAVFIGLALTALGERTKGIVNLVEQGNDIMMYLVGIVMKFAPYGTFGLIATAIGSQGLSAIKAMSAYMAVVLAALFIHAIFTYGGTVGLLAKKNPIWFFKKFAPAMSVAFSTSSSTATLPVSMDVAQKHLGVPKSISSFVQPLGATINMDGTAIMQGVATMFIAQAYGVDLTMTQLATVVLTAVLASIGTAGVPGVGLIMLAMVLGSVNLPVAGIGLVLGIDRLLDMTRTAINISGDAACAVYVSETEKNRSEAIQEKEVNA</sequence>
<dbReference type="GO" id="GO:0005886">
    <property type="term" value="C:plasma membrane"/>
    <property type="evidence" value="ECO:0007669"/>
    <property type="project" value="UniProtKB-SubCell"/>
</dbReference>
<keyword evidence="3" id="KW-1003">Cell membrane</keyword>
<proteinExistence type="predicted"/>
<feature type="transmembrane region" description="Helical" evidence="8">
    <location>
        <begin position="7"/>
        <end position="28"/>
    </location>
</feature>
<keyword evidence="5" id="KW-0769">Symport</keyword>
<evidence type="ECO:0000256" key="8">
    <source>
        <dbReference type="SAM" id="Phobius"/>
    </source>
</evidence>
<keyword evidence="7 8" id="KW-0472">Membrane</keyword>
<dbReference type="PANTHER" id="PTHR42865">
    <property type="entry name" value="PROTON/GLUTAMATE-ASPARTATE SYMPORTER"/>
    <property type="match status" value="1"/>
</dbReference>
<dbReference type="Gene3D" id="1.10.3860.10">
    <property type="entry name" value="Sodium:dicarboxylate symporter"/>
    <property type="match status" value="1"/>
</dbReference>
<evidence type="ECO:0000313" key="9">
    <source>
        <dbReference type="EMBL" id="MBB5179674.1"/>
    </source>
</evidence>
<dbReference type="InterPro" id="IPR001991">
    <property type="entry name" value="Na-dicarboxylate_symporter"/>
</dbReference>
<comment type="subcellular location">
    <subcellularLocation>
        <location evidence="1">Cell membrane</location>
        <topology evidence="1">Multi-pass membrane protein</topology>
    </subcellularLocation>
</comment>
<evidence type="ECO:0000256" key="5">
    <source>
        <dbReference type="ARBA" id="ARBA00022847"/>
    </source>
</evidence>
<evidence type="ECO:0000256" key="1">
    <source>
        <dbReference type="ARBA" id="ARBA00004651"/>
    </source>
</evidence>
<organism evidence="9 10">
    <name type="scientific">Planococcus koreensis</name>
    <dbReference type="NCBI Taxonomy" id="112331"/>
    <lineage>
        <taxon>Bacteria</taxon>
        <taxon>Bacillati</taxon>
        <taxon>Bacillota</taxon>
        <taxon>Bacilli</taxon>
        <taxon>Bacillales</taxon>
        <taxon>Caryophanaceae</taxon>
        <taxon>Planococcus</taxon>
    </lineage>
</organism>
<dbReference type="InterPro" id="IPR036458">
    <property type="entry name" value="Na:dicarbo_symporter_sf"/>
</dbReference>
<evidence type="ECO:0000256" key="4">
    <source>
        <dbReference type="ARBA" id="ARBA00022692"/>
    </source>
</evidence>
<dbReference type="GO" id="GO:0006835">
    <property type="term" value="P:dicarboxylic acid transport"/>
    <property type="evidence" value="ECO:0007669"/>
    <property type="project" value="TreeGrafter"/>
</dbReference>
<feature type="transmembrane region" description="Helical" evidence="8">
    <location>
        <begin position="353"/>
        <end position="375"/>
    </location>
</feature>
<dbReference type="SUPFAM" id="SSF118215">
    <property type="entry name" value="Proton glutamate symport protein"/>
    <property type="match status" value="1"/>
</dbReference>
<keyword evidence="6 8" id="KW-1133">Transmembrane helix</keyword>
<feature type="transmembrane region" description="Helical" evidence="8">
    <location>
        <begin position="86"/>
        <end position="105"/>
    </location>
</feature>
<dbReference type="Pfam" id="PF00375">
    <property type="entry name" value="SDF"/>
    <property type="match status" value="1"/>
</dbReference>
<feature type="transmembrane region" description="Helical" evidence="8">
    <location>
        <begin position="220"/>
        <end position="244"/>
    </location>
</feature>